<dbReference type="PANTHER" id="PTHR45339">
    <property type="entry name" value="HYBRID SIGNAL TRANSDUCTION HISTIDINE KINASE J"/>
    <property type="match status" value="1"/>
</dbReference>
<keyword evidence="4" id="KW-0808">Transferase</keyword>
<evidence type="ECO:0000313" key="15">
    <source>
        <dbReference type="Proteomes" id="UP000027195"/>
    </source>
</evidence>
<evidence type="ECO:0000256" key="4">
    <source>
        <dbReference type="ARBA" id="ARBA00022679"/>
    </source>
</evidence>
<dbReference type="InterPro" id="IPR003594">
    <property type="entry name" value="HATPase_dom"/>
</dbReference>
<dbReference type="Pfam" id="PF00512">
    <property type="entry name" value="HisKA"/>
    <property type="match status" value="1"/>
</dbReference>
<feature type="modified residue" description="4-aspartylphosphate" evidence="9">
    <location>
        <position position="2211"/>
    </location>
</feature>
<feature type="compositionally biased region" description="Low complexity" evidence="10">
    <location>
        <begin position="442"/>
        <end position="461"/>
    </location>
</feature>
<dbReference type="InterPro" id="IPR005467">
    <property type="entry name" value="His_kinase_dom"/>
</dbReference>
<dbReference type="InterPro" id="IPR041664">
    <property type="entry name" value="AAA_16"/>
</dbReference>
<feature type="domain" description="Response regulatory" evidence="13">
    <location>
        <begin position="2159"/>
        <end position="2282"/>
    </location>
</feature>
<dbReference type="InterPro" id="IPR004358">
    <property type="entry name" value="Sig_transdc_His_kin-like_C"/>
</dbReference>
<keyword evidence="8" id="KW-0902">Two-component regulatory system</keyword>
<dbReference type="Gene3D" id="1.10.287.130">
    <property type="match status" value="1"/>
</dbReference>
<dbReference type="InterPro" id="IPR036890">
    <property type="entry name" value="HATPase_C_sf"/>
</dbReference>
<evidence type="ECO:0000256" key="10">
    <source>
        <dbReference type="SAM" id="MobiDB-lite"/>
    </source>
</evidence>
<name>A0A067N0I5_BOTB1</name>
<dbReference type="PROSITE" id="PS50011">
    <property type="entry name" value="PROTEIN_KINASE_DOM"/>
    <property type="match status" value="1"/>
</dbReference>
<dbReference type="InParanoid" id="A0A067N0I5"/>
<dbReference type="OrthoDB" id="60033at2759"/>
<dbReference type="CDD" id="cd16922">
    <property type="entry name" value="HATPase_EvgS-ArcB-TorS-like"/>
    <property type="match status" value="1"/>
</dbReference>
<dbReference type="STRING" id="930990.A0A067N0I5"/>
<dbReference type="GO" id="GO:0005524">
    <property type="term" value="F:ATP binding"/>
    <property type="evidence" value="ECO:0007669"/>
    <property type="project" value="UniProtKB-KW"/>
</dbReference>
<dbReference type="Proteomes" id="UP000027195">
    <property type="component" value="Unassembled WGS sequence"/>
</dbReference>
<dbReference type="InterPro" id="IPR027417">
    <property type="entry name" value="P-loop_NTPase"/>
</dbReference>
<dbReference type="SMART" id="SM00220">
    <property type="entry name" value="S_TKc"/>
    <property type="match status" value="1"/>
</dbReference>
<dbReference type="InterPro" id="IPR011009">
    <property type="entry name" value="Kinase-like_dom_sf"/>
</dbReference>
<evidence type="ECO:0000256" key="8">
    <source>
        <dbReference type="ARBA" id="ARBA00023012"/>
    </source>
</evidence>
<keyword evidence="15" id="KW-1185">Reference proteome</keyword>
<evidence type="ECO:0000313" key="14">
    <source>
        <dbReference type="EMBL" id="KDQ20460.1"/>
    </source>
</evidence>
<gene>
    <name evidence="14" type="ORF">BOTBODRAFT_626237</name>
</gene>
<evidence type="ECO:0000256" key="7">
    <source>
        <dbReference type="ARBA" id="ARBA00022840"/>
    </source>
</evidence>
<dbReference type="CDD" id="cd17546">
    <property type="entry name" value="REC_hyHK_CKI1_RcsC-like"/>
    <property type="match status" value="1"/>
</dbReference>
<feature type="compositionally biased region" description="Low complexity" evidence="10">
    <location>
        <begin position="418"/>
        <end position="430"/>
    </location>
</feature>
<feature type="region of interest" description="Disordered" evidence="10">
    <location>
        <begin position="418"/>
        <end position="484"/>
    </location>
</feature>
<feature type="region of interest" description="Disordered" evidence="10">
    <location>
        <begin position="816"/>
        <end position="837"/>
    </location>
</feature>
<dbReference type="InterPro" id="IPR036097">
    <property type="entry name" value="HisK_dim/P_sf"/>
</dbReference>
<dbReference type="Pfam" id="PF02518">
    <property type="entry name" value="HATPase_c"/>
    <property type="match status" value="1"/>
</dbReference>
<dbReference type="SMART" id="SM00388">
    <property type="entry name" value="HisKA"/>
    <property type="match status" value="1"/>
</dbReference>
<evidence type="ECO:0000256" key="9">
    <source>
        <dbReference type="PROSITE-ProRule" id="PRU00169"/>
    </source>
</evidence>
<feature type="domain" description="Protein kinase" evidence="11">
    <location>
        <begin position="25"/>
        <end position="345"/>
    </location>
</feature>
<dbReference type="FunFam" id="3.30.565.10:FF:000010">
    <property type="entry name" value="Sensor histidine kinase RcsC"/>
    <property type="match status" value="1"/>
</dbReference>
<dbReference type="SUPFAM" id="SSF47384">
    <property type="entry name" value="Homodimeric domain of signal transducing histidine kinase"/>
    <property type="match status" value="1"/>
</dbReference>
<proteinExistence type="predicted"/>
<dbReference type="PROSITE" id="PS50109">
    <property type="entry name" value="HIS_KIN"/>
    <property type="match status" value="1"/>
</dbReference>
<sequence>MRRKFIQQSVPNLYFRDGFLSVPGYRFTQAYTWRDTGSSTLLAEGSSLKDGAANVLAKIAVAHSSASMCLERELHLLGRLSSSLEAAGTTLRVLDHFTIPPKNGNVEVLILGHPGKNFLSRYFPPSKINDFLLPGPSNGGNEDTVMAGDDTVGVEDQTSTFDVIDIASFLEFAIQVTHCLEVIHSFGIIHREVRANAFHQNCVSGMVRFAHFGNRSVNLEQLGGPSALVINADNMEEGEKRRVKDALSYLAPEQTGGLDTIAEDHRTDLYSLGVLFWTLLVGHGSMPFEGGPMELLHAIVQKKPLLVNEARRDVPEVIANIIDKLLAKNPDSRYNSAIGLKADLLECQKRLNEGCASTERSLELIPLFEVGKQDTHGFFTIPNTLFGRDKELEVVRAVMRNVSASHTRHYGNARSIAVSASGGQSRSSAGTNTGSVDDHSETASSRSEASSHSMFSSKSTSEMGVDTTSMVVDSEMPKRSLKRTKGRVVRTRSVIVAGPAGIGKTSLVMANQRTWRSHGLWGHAKFLITDTTPYSGILACLSGVLRQLMVFPNDLNRFVDLLRQRLGTQILNVPLLYNGAPEMRDVLASSNLEIPDPEETLSTAELRARFHILVEQVFNVLAETRILCIFLDDLHFADDPSIDLIMSLAHSKVQMLLFATVRSDDEAKVARFRSIFNHRSRTTWISLEPLNHAAVSAMISRTLHRSKDDCAPLTRIVHRASQGNVFAIRNLLSQLVRQNYIHFHWSLNCWRFNLDSIEKDLVLQQLMSNPGDIRFLVSHLKELPTVARKYLIWASFFGTTFKVADVALMIDWEDSSGSDDSGGEDAGNTPQGGTKGSMHGLHIALAEGWVIQRGRDMCSFAHDSYLQAALSMSAHLPDGGLQKMSFKIALMLMHGVTQDTSRIAEYGKRCISLIKDHPMREEFLKIFVEASGAASIRGAHESALGYSQCALELLPANPWATAPDDTLALYLKIAALLAWKGDTIGSCAHLTEVFKKAVKSEDRGRALRLRSRNKFVRKDFHGALDDTVIALRELGISIHTAVARQDADVMFEMVKQEILSVGFDHILSIPRTRQPEVDLAVALLNECATHAYWETGEGFSDIIGLTTLQLALRSGVSPGTAVGIMWALGAAAERRELYRFAADLGKLALKIAAMYGTATERCRVEVLYVDLVSPYDSVHLRANGPRCFAAISGICTKIYVCDHLSEVIVAAEGALNDVQMWTSNSDNAVLATALVKLSHALAGHTVSDSAATVFDTLEGHREYVYERDVLSKCGRVALNWYHSFKLVALFCLGWFAEAAELGFEIYETRSQHPNRRHIRYALFFHSLALVQSLREVHQDRSRREKYRRQIDLNQAYIRRWCDASPINNAHWVALVDAEVAGLENRSDALKLYDIAVKTATDNDYMLEEGWALYLEGCYLVRKGVENLGAEMQRRGIERQSHWGAYGIVNQLRLPLGDRFKQAPKRVVFTADAAVQTDGVLANFSINTVDPPSKPSDDEFSNLTIEDLGALAAILRWSQAISTDVNLSSSLQRLTELAAENSGAQCTTVVIKNDEGEYVVATDLRPPNPCRIIEHPMLIREIDDPLQRNIIQHTLLSKESIYLADASADPRFAPEAMTTSTPHNSVICLPIISNRGQIFGTLYLTSRYPFTAGRLSLLTLLAQQASISIANALLFRSVQQATRANIQMISTQQQALEDARRSREAALKATKIKSNFLASMSHELRTPFSCFYGFLQLLSETHLDSDQRELVQIARQSCELLLEIIDSLLDYSKLEASAVKLEYIPVFLEDVFADCIELLLTLAIKKGLDLTYHMDEDVPLCVMTDSSRIRQVLMNLLGNGLKFTATGSVRAILSVDRSGEIPCAKDEVVIKCIIRDTGIGLSENEIKLLWQPFSQVDDSTTRKFGGTGLGLSICMQLIRLMRGDIGVNSQVNVGSDFWFRIPVKLHQSDETKEMQDEILQIRQKLLTPVPPRILVASSSFDTITRLSQILAGFDVVSASLTDARGKIRHLASIGHPLDFIIYDEQSNSEMEALALYVTHWPCFDTTRLVQLYTPTAETLGRRSSAWAVENISNPMELTDTQLRARILRVNKPPRSARILQLLASVRDQPQDAIMGSPHGVNSNGSTPVENAFSDVEVIPAAEFIDSIKPDRTVPVKVAGNVLVAEDNPIAQKLLVKQLTRCGLTVTPTSDGVQAIAEWERHEPGYFSVALFDHHMPICDGVEATRRIRLKESKRKVPVQLPIVALSADCQDSTKELCMATGMTSFFSKPLRQADVKSLLAMFGRSEHGSTS</sequence>
<dbReference type="GO" id="GO:0000155">
    <property type="term" value="F:phosphorelay sensor kinase activity"/>
    <property type="evidence" value="ECO:0007669"/>
    <property type="project" value="InterPro"/>
</dbReference>
<evidence type="ECO:0000256" key="5">
    <source>
        <dbReference type="ARBA" id="ARBA00022741"/>
    </source>
</evidence>
<dbReference type="Pfam" id="PF01590">
    <property type="entry name" value="GAF"/>
    <property type="match status" value="1"/>
</dbReference>
<dbReference type="InterPro" id="IPR003661">
    <property type="entry name" value="HisK_dim/P_dom"/>
</dbReference>
<dbReference type="Gene3D" id="3.30.450.40">
    <property type="match status" value="1"/>
</dbReference>
<dbReference type="PRINTS" id="PR00344">
    <property type="entry name" value="BCTRLSENSOR"/>
</dbReference>
<dbReference type="Pfam" id="PF00072">
    <property type="entry name" value="Response_reg"/>
    <property type="match status" value="1"/>
</dbReference>
<dbReference type="CDD" id="cd00082">
    <property type="entry name" value="HisKA"/>
    <property type="match status" value="1"/>
</dbReference>
<dbReference type="EMBL" id="KL198017">
    <property type="protein sequence ID" value="KDQ20460.1"/>
    <property type="molecule type" value="Genomic_DNA"/>
</dbReference>
<dbReference type="SMART" id="SM00448">
    <property type="entry name" value="REC"/>
    <property type="match status" value="1"/>
</dbReference>
<accession>A0A067N0I5</accession>
<dbReference type="Gene3D" id="3.40.50.2300">
    <property type="match status" value="1"/>
</dbReference>
<dbReference type="InterPro" id="IPR011006">
    <property type="entry name" value="CheY-like_superfamily"/>
</dbReference>
<dbReference type="PROSITE" id="PS50110">
    <property type="entry name" value="RESPONSE_REGULATORY"/>
    <property type="match status" value="1"/>
</dbReference>
<dbReference type="PANTHER" id="PTHR45339:SF5">
    <property type="entry name" value="HISTIDINE KINASE"/>
    <property type="match status" value="1"/>
</dbReference>
<dbReference type="SUPFAM" id="SSF55874">
    <property type="entry name" value="ATPase domain of HSP90 chaperone/DNA topoisomerase II/histidine kinase"/>
    <property type="match status" value="1"/>
</dbReference>
<feature type="domain" description="Histidine kinase" evidence="12">
    <location>
        <begin position="1718"/>
        <end position="1944"/>
    </location>
</feature>
<dbReference type="SUPFAM" id="SSF55781">
    <property type="entry name" value="GAF domain-like"/>
    <property type="match status" value="1"/>
</dbReference>
<dbReference type="SUPFAM" id="SSF52172">
    <property type="entry name" value="CheY-like"/>
    <property type="match status" value="1"/>
</dbReference>
<organism evidence="14 15">
    <name type="scientific">Botryobasidium botryosum (strain FD-172 SS1)</name>
    <dbReference type="NCBI Taxonomy" id="930990"/>
    <lineage>
        <taxon>Eukaryota</taxon>
        <taxon>Fungi</taxon>
        <taxon>Dikarya</taxon>
        <taxon>Basidiomycota</taxon>
        <taxon>Agaricomycotina</taxon>
        <taxon>Agaricomycetes</taxon>
        <taxon>Cantharellales</taxon>
        <taxon>Botryobasidiaceae</taxon>
        <taxon>Botryobasidium</taxon>
    </lineage>
</organism>
<dbReference type="InterPro" id="IPR029016">
    <property type="entry name" value="GAF-like_dom_sf"/>
</dbReference>
<dbReference type="HOGENOM" id="CLU_000400_0_0_1"/>
<dbReference type="Pfam" id="PF13191">
    <property type="entry name" value="AAA_16"/>
    <property type="match status" value="1"/>
</dbReference>
<dbReference type="FunFam" id="1.10.287.130:FF:000002">
    <property type="entry name" value="Two-component osmosensing histidine kinase"/>
    <property type="match status" value="1"/>
</dbReference>
<keyword evidence="5" id="KW-0547">Nucleotide-binding</keyword>
<dbReference type="Pfam" id="PF00069">
    <property type="entry name" value="Pkinase"/>
    <property type="match status" value="1"/>
</dbReference>
<dbReference type="Gene3D" id="1.10.510.10">
    <property type="entry name" value="Transferase(Phosphotransferase) domain 1"/>
    <property type="match status" value="1"/>
</dbReference>
<comment type="catalytic activity">
    <reaction evidence="1">
        <text>ATP + protein L-histidine = ADP + protein N-phospho-L-histidine.</text>
        <dbReference type="EC" id="2.7.13.3"/>
    </reaction>
</comment>
<evidence type="ECO:0000259" key="12">
    <source>
        <dbReference type="PROSITE" id="PS50109"/>
    </source>
</evidence>
<evidence type="ECO:0000259" key="11">
    <source>
        <dbReference type="PROSITE" id="PS50011"/>
    </source>
</evidence>
<evidence type="ECO:0000256" key="1">
    <source>
        <dbReference type="ARBA" id="ARBA00000085"/>
    </source>
</evidence>
<keyword evidence="3 9" id="KW-0597">Phosphoprotein</keyword>
<dbReference type="SUPFAM" id="SSF56112">
    <property type="entry name" value="Protein kinase-like (PK-like)"/>
    <property type="match status" value="1"/>
</dbReference>
<keyword evidence="7" id="KW-0067">ATP-binding</keyword>
<evidence type="ECO:0000256" key="3">
    <source>
        <dbReference type="ARBA" id="ARBA00022553"/>
    </source>
</evidence>
<evidence type="ECO:0000256" key="2">
    <source>
        <dbReference type="ARBA" id="ARBA00012438"/>
    </source>
</evidence>
<dbReference type="EC" id="2.7.13.3" evidence="2"/>
<evidence type="ECO:0000259" key="13">
    <source>
        <dbReference type="PROSITE" id="PS50110"/>
    </source>
</evidence>
<dbReference type="SMART" id="SM00065">
    <property type="entry name" value="GAF"/>
    <property type="match status" value="1"/>
</dbReference>
<dbReference type="InterPro" id="IPR003018">
    <property type="entry name" value="GAF"/>
</dbReference>
<reference evidence="15" key="1">
    <citation type="journal article" date="2014" name="Proc. Natl. Acad. Sci. U.S.A.">
        <title>Extensive sampling of basidiomycete genomes demonstrates inadequacy of the white-rot/brown-rot paradigm for wood decay fungi.</title>
        <authorList>
            <person name="Riley R."/>
            <person name="Salamov A.A."/>
            <person name="Brown D.W."/>
            <person name="Nagy L.G."/>
            <person name="Floudas D."/>
            <person name="Held B.W."/>
            <person name="Levasseur A."/>
            <person name="Lombard V."/>
            <person name="Morin E."/>
            <person name="Otillar R."/>
            <person name="Lindquist E.A."/>
            <person name="Sun H."/>
            <person name="LaButti K.M."/>
            <person name="Schmutz J."/>
            <person name="Jabbour D."/>
            <person name="Luo H."/>
            <person name="Baker S.E."/>
            <person name="Pisabarro A.G."/>
            <person name="Walton J.D."/>
            <person name="Blanchette R.A."/>
            <person name="Henrissat B."/>
            <person name="Martin F."/>
            <person name="Cullen D."/>
            <person name="Hibbett D.S."/>
            <person name="Grigoriev I.V."/>
        </authorList>
    </citation>
    <scope>NUCLEOTIDE SEQUENCE [LARGE SCALE GENOMIC DNA]</scope>
    <source>
        <strain evidence="15">FD-172 SS1</strain>
    </source>
</reference>
<dbReference type="InterPro" id="IPR000719">
    <property type="entry name" value="Prot_kinase_dom"/>
</dbReference>
<dbReference type="InterPro" id="IPR001789">
    <property type="entry name" value="Sig_transdc_resp-reg_receiver"/>
</dbReference>
<protein>
    <recommendedName>
        <fullName evidence="2">histidine kinase</fullName>
        <ecNumber evidence="2">2.7.13.3</ecNumber>
    </recommendedName>
</protein>
<evidence type="ECO:0000256" key="6">
    <source>
        <dbReference type="ARBA" id="ARBA00022777"/>
    </source>
</evidence>
<keyword evidence="6" id="KW-0418">Kinase</keyword>
<dbReference type="SUPFAM" id="SSF52540">
    <property type="entry name" value="P-loop containing nucleoside triphosphate hydrolases"/>
    <property type="match status" value="1"/>
</dbReference>
<dbReference type="Gene3D" id="3.30.565.10">
    <property type="entry name" value="Histidine kinase-like ATPase, C-terminal domain"/>
    <property type="match status" value="1"/>
</dbReference>
<dbReference type="SMART" id="SM00387">
    <property type="entry name" value="HATPase_c"/>
    <property type="match status" value="1"/>
</dbReference>